<comment type="caution">
    <text evidence="2">The sequence shown here is derived from an EMBL/GenBank/DDBJ whole genome shotgun (WGS) entry which is preliminary data.</text>
</comment>
<name>A0A3M7QJF7_BRAPC</name>
<reference evidence="2 3" key="1">
    <citation type="journal article" date="2018" name="Sci. Rep.">
        <title>Genomic signatures of local adaptation to the degree of environmental predictability in rotifers.</title>
        <authorList>
            <person name="Franch-Gras L."/>
            <person name="Hahn C."/>
            <person name="Garcia-Roger E.M."/>
            <person name="Carmona M.J."/>
            <person name="Serra M."/>
            <person name="Gomez A."/>
        </authorList>
    </citation>
    <scope>NUCLEOTIDE SEQUENCE [LARGE SCALE GENOMIC DNA]</scope>
    <source>
        <strain evidence="2">HYR1</strain>
    </source>
</reference>
<dbReference type="EMBL" id="REGN01006037">
    <property type="protein sequence ID" value="RNA11141.1"/>
    <property type="molecule type" value="Genomic_DNA"/>
</dbReference>
<dbReference type="Proteomes" id="UP000276133">
    <property type="component" value="Unassembled WGS sequence"/>
</dbReference>
<evidence type="ECO:0000313" key="2">
    <source>
        <dbReference type="EMBL" id="RNA11141.1"/>
    </source>
</evidence>
<accession>A0A3M7QJF7</accession>
<protein>
    <submittedName>
        <fullName evidence="2">Uncharacterized protein</fullName>
    </submittedName>
</protein>
<feature type="region of interest" description="Disordered" evidence="1">
    <location>
        <begin position="15"/>
        <end position="49"/>
    </location>
</feature>
<evidence type="ECO:0000313" key="3">
    <source>
        <dbReference type="Proteomes" id="UP000276133"/>
    </source>
</evidence>
<proteinExistence type="predicted"/>
<sequence>MQIKISHLEDANESLKEQNKALKDRLDASEGSRTAVPAKAAKNSNNWSQVVKSLTKKGTKPHNELLAAIDSHMKEQSNRAKNVVVVGVPLSTKNTEIARMANDEAWTDRILHKLGVVKSRRRRIRRLIVRNTVSQNFPFSSFFQKSC</sequence>
<keyword evidence="3" id="KW-1185">Reference proteome</keyword>
<feature type="compositionally biased region" description="Basic and acidic residues" evidence="1">
    <location>
        <begin position="15"/>
        <end position="30"/>
    </location>
</feature>
<evidence type="ECO:0000256" key="1">
    <source>
        <dbReference type="SAM" id="MobiDB-lite"/>
    </source>
</evidence>
<gene>
    <name evidence="2" type="ORF">BpHYR1_009954</name>
</gene>
<dbReference type="AlphaFoldDB" id="A0A3M7QJF7"/>
<organism evidence="2 3">
    <name type="scientific">Brachionus plicatilis</name>
    <name type="common">Marine rotifer</name>
    <name type="synonym">Brachionus muelleri</name>
    <dbReference type="NCBI Taxonomy" id="10195"/>
    <lineage>
        <taxon>Eukaryota</taxon>
        <taxon>Metazoa</taxon>
        <taxon>Spiralia</taxon>
        <taxon>Gnathifera</taxon>
        <taxon>Rotifera</taxon>
        <taxon>Eurotatoria</taxon>
        <taxon>Monogononta</taxon>
        <taxon>Pseudotrocha</taxon>
        <taxon>Ploima</taxon>
        <taxon>Brachionidae</taxon>
        <taxon>Brachionus</taxon>
    </lineage>
</organism>